<keyword evidence="1" id="KW-0812">Transmembrane</keyword>
<sequence>MVMIASSYFVMVVVAVYGVMSGMMENGRIISACVSAVTCQDQFVLFCQPLDRLLGLFSPSVSRTVTRNREIIAEVIAEFVRWSRLEAKLGQPCHRGRQPCHAVATTYNYKTKVSGGARDHEATKYNHTIATHIKSAVLLTGSSQLGSYAPRKGSRPAVTTAARLRRLAVSGQPLGSPVFHVLVDRSAILRAGLTLGYGSVVGSNPDASLATRVVAGPSATCVAKRVWSCSPEGLPWCGSSDLLVSWGPVPHTLRRGRPPGRVHGDKGHAAWCGLRPWCCTCCAVSLIAEGVYTRVHCGQGPGVLLHLGVALVRSSSVTLSYLTSMDGEM</sequence>
<evidence type="ECO:0000313" key="2">
    <source>
        <dbReference type="EMBL" id="KAK3346076.1"/>
    </source>
</evidence>
<protein>
    <submittedName>
        <fullName evidence="2">Uncharacterized protein</fullName>
    </submittedName>
</protein>
<accession>A0AAJ0HAR1</accession>
<organism evidence="2 3">
    <name type="scientific">Lasiosphaeria hispida</name>
    <dbReference type="NCBI Taxonomy" id="260671"/>
    <lineage>
        <taxon>Eukaryota</taxon>
        <taxon>Fungi</taxon>
        <taxon>Dikarya</taxon>
        <taxon>Ascomycota</taxon>
        <taxon>Pezizomycotina</taxon>
        <taxon>Sordariomycetes</taxon>
        <taxon>Sordariomycetidae</taxon>
        <taxon>Sordariales</taxon>
        <taxon>Lasiosphaeriaceae</taxon>
        <taxon>Lasiosphaeria</taxon>
    </lineage>
</organism>
<keyword evidence="3" id="KW-1185">Reference proteome</keyword>
<proteinExistence type="predicted"/>
<reference evidence="2" key="2">
    <citation type="submission" date="2023-06" db="EMBL/GenBank/DDBJ databases">
        <authorList>
            <consortium name="Lawrence Berkeley National Laboratory"/>
            <person name="Haridas S."/>
            <person name="Hensen N."/>
            <person name="Bonometti L."/>
            <person name="Westerberg I."/>
            <person name="Brannstrom I.O."/>
            <person name="Guillou S."/>
            <person name="Cros-Aarteil S."/>
            <person name="Calhoun S."/>
            <person name="Kuo A."/>
            <person name="Mondo S."/>
            <person name="Pangilinan J."/>
            <person name="Riley R."/>
            <person name="Labutti K."/>
            <person name="Andreopoulos B."/>
            <person name="Lipzen A."/>
            <person name="Chen C."/>
            <person name="Yanf M."/>
            <person name="Daum C."/>
            <person name="Ng V."/>
            <person name="Clum A."/>
            <person name="Steindorff A."/>
            <person name="Ohm R."/>
            <person name="Martin F."/>
            <person name="Silar P."/>
            <person name="Natvig D."/>
            <person name="Lalanne C."/>
            <person name="Gautier V."/>
            <person name="Ament-Velasquez S.L."/>
            <person name="Kruys A."/>
            <person name="Hutchinson M.I."/>
            <person name="Powell A.J."/>
            <person name="Barry K."/>
            <person name="Miller A.N."/>
            <person name="Grigoriev I.V."/>
            <person name="Debuchy R."/>
            <person name="Gladieux P."/>
            <person name="Thoren M.H."/>
            <person name="Johannesson H."/>
        </authorList>
    </citation>
    <scope>NUCLEOTIDE SEQUENCE</scope>
    <source>
        <strain evidence="2">CBS 955.72</strain>
    </source>
</reference>
<dbReference type="EMBL" id="JAUIQD010000006">
    <property type="protein sequence ID" value="KAK3346076.1"/>
    <property type="molecule type" value="Genomic_DNA"/>
</dbReference>
<gene>
    <name evidence="2" type="ORF">B0T25DRAFT_268087</name>
</gene>
<dbReference type="Proteomes" id="UP001275084">
    <property type="component" value="Unassembled WGS sequence"/>
</dbReference>
<reference evidence="2" key="1">
    <citation type="journal article" date="2023" name="Mol. Phylogenet. Evol.">
        <title>Genome-scale phylogeny and comparative genomics of the fungal order Sordariales.</title>
        <authorList>
            <person name="Hensen N."/>
            <person name="Bonometti L."/>
            <person name="Westerberg I."/>
            <person name="Brannstrom I.O."/>
            <person name="Guillou S."/>
            <person name="Cros-Aarteil S."/>
            <person name="Calhoun S."/>
            <person name="Haridas S."/>
            <person name="Kuo A."/>
            <person name="Mondo S."/>
            <person name="Pangilinan J."/>
            <person name="Riley R."/>
            <person name="LaButti K."/>
            <person name="Andreopoulos B."/>
            <person name="Lipzen A."/>
            <person name="Chen C."/>
            <person name="Yan M."/>
            <person name="Daum C."/>
            <person name="Ng V."/>
            <person name="Clum A."/>
            <person name="Steindorff A."/>
            <person name="Ohm R.A."/>
            <person name="Martin F."/>
            <person name="Silar P."/>
            <person name="Natvig D.O."/>
            <person name="Lalanne C."/>
            <person name="Gautier V."/>
            <person name="Ament-Velasquez S.L."/>
            <person name="Kruys A."/>
            <person name="Hutchinson M.I."/>
            <person name="Powell A.J."/>
            <person name="Barry K."/>
            <person name="Miller A.N."/>
            <person name="Grigoriev I.V."/>
            <person name="Debuchy R."/>
            <person name="Gladieux P."/>
            <person name="Hiltunen Thoren M."/>
            <person name="Johannesson H."/>
        </authorList>
    </citation>
    <scope>NUCLEOTIDE SEQUENCE</scope>
    <source>
        <strain evidence="2">CBS 955.72</strain>
    </source>
</reference>
<keyword evidence="1" id="KW-1133">Transmembrane helix</keyword>
<name>A0AAJ0HAR1_9PEZI</name>
<evidence type="ECO:0000313" key="3">
    <source>
        <dbReference type="Proteomes" id="UP001275084"/>
    </source>
</evidence>
<dbReference type="AlphaFoldDB" id="A0AAJ0HAR1"/>
<keyword evidence="1" id="KW-0472">Membrane</keyword>
<evidence type="ECO:0000256" key="1">
    <source>
        <dbReference type="SAM" id="Phobius"/>
    </source>
</evidence>
<comment type="caution">
    <text evidence="2">The sequence shown here is derived from an EMBL/GenBank/DDBJ whole genome shotgun (WGS) entry which is preliminary data.</text>
</comment>
<feature type="transmembrane region" description="Helical" evidence="1">
    <location>
        <begin position="7"/>
        <end position="24"/>
    </location>
</feature>